<evidence type="ECO:0000313" key="4">
    <source>
        <dbReference type="EMBL" id="GEA52817.1"/>
    </source>
</evidence>
<keyword evidence="5" id="KW-1185">Reference proteome</keyword>
<dbReference type="PANTHER" id="PTHR11851">
    <property type="entry name" value="METALLOPROTEASE"/>
    <property type="match status" value="1"/>
</dbReference>
<gene>
    <name evidence="4" type="ORF">VIN01S_36210</name>
</gene>
<dbReference type="InterPro" id="IPR050361">
    <property type="entry name" value="MPP/UQCRC_Complex"/>
</dbReference>
<accession>A0A4Y3I073</accession>
<feature type="domain" description="Peptidase M16 C-terminal" evidence="3">
    <location>
        <begin position="696"/>
        <end position="869"/>
    </location>
</feature>
<dbReference type="OrthoDB" id="9811314at2"/>
<sequence>MILSRLNLSLSKCKLVGTLTAVTLLAACSTQESTVEPKSNDSAIQLVEKVDVTPGKASIAYSKYKLANGLTLILAPDNSDPLVHVDVTYHVGSAREEIGKSGFAHFFEHMMFQGSKHVADQQHFKIITEAGGSLNGTTNRDRTNYFETVPSNQLEKMLWLESDRMGFLLEAVSQRKFEIQRDTVKNERAQNYDNRPYGLMWEKMGEAMYPEGHPYSWQTIGYVEDLDKVDVNDLKAFFLRWYGPNNAVLTIGGDFETEQVLEWVEKYFGPIPRGPEVEAAPKQPAVLNEDRYVTLEDRMIQQPMLVMGWPTTYQGEARNADLDVLAKVLGSGRNSILYQKLVKTEKALDAGAFHQCTELACNFYVYVMADSSKRADLTPLYDEVYDIIDNLQLSDINPDSLQEIVGSAEAGSIFALQSVRGKVTQLASNETFYQQPDRLQIELERLRKVTPDSIYKVYQEFIDNKHKVILSVVPKGKLELAAKTATFETPPRTLPENKKIEDSELEYRFVNDTFDRSVMPEVQSAVTGTMPELYSFHLNNDIEVLGSETSETPTVVMQIKMPAGNRYAPVGKEGLASLTASMVSEGDKTLTSEELTAELDKLGSSASLSAGQYNTTVTVSSLSKNFTATMELVENALFNPLLKEEDFERVKRQMLEGIVYEHQTPNWLASQATRQVLYGDTIYGRSASGTMASVKSLTLDDVKAFYNKYYTPKGTQILVVGDLSERQVRKELDSLQQWQGETPPMLRQRRLPAMGEQTLFLVDKPGAPQTAVRLVRRGLPFDATGESYLTQLANFNLGGNFNSRINQNLREDKGYTYGASSYISANREIGAVVATAQVRADSTAPAIKELIKEMDSAAKEGFTDKEIEFMRLAVGQQDALKYETPGQKAYLLSSILTYNLDHDYLAVRNNIVADVSKETLNEMANKWFDPADYQIIVVGDAKQLMPQLKTLNFPIQTLEIAP</sequence>
<dbReference type="PROSITE" id="PS51257">
    <property type="entry name" value="PROKAR_LIPOPROTEIN"/>
    <property type="match status" value="1"/>
</dbReference>
<proteinExistence type="inferred from homology"/>
<dbReference type="InterPro" id="IPR011765">
    <property type="entry name" value="Pept_M16_N"/>
</dbReference>
<dbReference type="Proteomes" id="UP000318717">
    <property type="component" value="Unassembled WGS sequence"/>
</dbReference>
<dbReference type="Pfam" id="PF05193">
    <property type="entry name" value="Peptidase_M16_C"/>
    <property type="match status" value="2"/>
</dbReference>
<feature type="domain" description="Peptidase M16 N-terminal" evidence="2">
    <location>
        <begin position="77"/>
        <end position="190"/>
    </location>
</feature>
<dbReference type="EMBL" id="BJLF01000026">
    <property type="protein sequence ID" value="GEA52817.1"/>
    <property type="molecule type" value="Genomic_DNA"/>
</dbReference>
<dbReference type="AlphaFoldDB" id="A0A4Y3I073"/>
<feature type="domain" description="Peptidase M16 N-terminal" evidence="2">
    <location>
        <begin position="547"/>
        <end position="657"/>
    </location>
</feature>
<dbReference type="Gene3D" id="3.30.830.10">
    <property type="entry name" value="Metalloenzyme, LuxS/M16 peptidase-like"/>
    <property type="match status" value="4"/>
</dbReference>
<dbReference type="InterPro" id="IPR011249">
    <property type="entry name" value="Metalloenz_LuxS/M16"/>
</dbReference>
<dbReference type="PANTHER" id="PTHR11851:SF49">
    <property type="entry name" value="MITOCHONDRIAL-PROCESSING PEPTIDASE SUBUNIT ALPHA"/>
    <property type="match status" value="1"/>
</dbReference>
<dbReference type="RefSeq" id="WP_141347222.1">
    <property type="nucleotide sequence ID" value="NZ_BJLF01000026.1"/>
</dbReference>
<dbReference type="GO" id="GO:0046872">
    <property type="term" value="F:metal ion binding"/>
    <property type="evidence" value="ECO:0007669"/>
    <property type="project" value="InterPro"/>
</dbReference>
<evidence type="ECO:0000259" key="3">
    <source>
        <dbReference type="Pfam" id="PF05193"/>
    </source>
</evidence>
<evidence type="ECO:0000313" key="5">
    <source>
        <dbReference type="Proteomes" id="UP000318717"/>
    </source>
</evidence>
<comment type="similarity">
    <text evidence="1">Belongs to the peptidase M16 family.</text>
</comment>
<dbReference type="Pfam" id="PF00675">
    <property type="entry name" value="Peptidase_M16"/>
    <property type="match status" value="2"/>
</dbReference>
<feature type="domain" description="Peptidase M16 C-terminal" evidence="3">
    <location>
        <begin position="229"/>
        <end position="404"/>
    </location>
</feature>
<comment type="caution">
    <text evidence="4">The sequence shown here is derived from an EMBL/GenBank/DDBJ whole genome shotgun (WGS) entry which is preliminary data.</text>
</comment>
<dbReference type="SUPFAM" id="SSF63411">
    <property type="entry name" value="LuxS/MPP-like metallohydrolase"/>
    <property type="match status" value="4"/>
</dbReference>
<dbReference type="InterPro" id="IPR007863">
    <property type="entry name" value="Peptidase_M16_C"/>
</dbReference>
<evidence type="ECO:0000259" key="2">
    <source>
        <dbReference type="Pfam" id="PF00675"/>
    </source>
</evidence>
<evidence type="ECO:0000256" key="1">
    <source>
        <dbReference type="ARBA" id="ARBA00007261"/>
    </source>
</evidence>
<organism evidence="4 5">
    <name type="scientific">Vibrio inusitatus NBRC 102082</name>
    <dbReference type="NCBI Taxonomy" id="1219070"/>
    <lineage>
        <taxon>Bacteria</taxon>
        <taxon>Pseudomonadati</taxon>
        <taxon>Pseudomonadota</taxon>
        <taxon>Gammaproteobacteria</taxon>
        <taxon>Vibrionales</taxon>
        <taxon>Vibrionaceae</taxon>
        <taxon>Vibrio</taxon>
    </lineage>
</organism>
<name>A0A4Y3I073_9VIBR</name>
<reference evidence="4 5" key="1">
    <citation type="submission" date="2019-06" db="EMBL/GenBank/DDBJ databases">
        <title>Whole genome shotgun sequence of Vibrio inusitatus NBRC 102082.</title>
        <authorList>
            <person name="Hosoyama A."/>
            <person name="Uohara A."/>
            <person name="Ohji S."/>
            <person name="Ichikawa N."/>
        </authorList>
    </citation>
    <scope>NUCLEOTIDE SEQUENCE [LARGE SCALE GENOMIC DNA]</scope>
    <source>
        <strain evidence="4 5">NBRC 102082</strain>
    </source>
</reference>
<protein>
    <submittedName>
        <fullName evidence="4">Peptidase M16</fullName>
    </submittedName>
</protein>